<dbReference type="EMBL" id="CH902625">
    <property type="protein sequence ID" value="EDV35273.2"/>
    <property type="molecule type" value="Genomic_DNA"/>
</dbReference>
<sequence length="110" mass="11826">MDILSKYSNGQIEESYFKIKMEGGYGWMREFLSSCRGGRGGGRNMVMAYDYGLPCSCHCHFVQSHLWTGPKRPACQGANYGAPSNPPAAPTATPAAAVAPAEDDPPPQVD</sequence>
<dbReference type="InParanoid" id="B3MWC8"/>
<evidence type="ECO:0000313" key="3">
    <source>
        <dbReference type="Proteomes" id="UP000007801"/>
    </source>
</evidence>
<evidence type="ECO:0000313" key="2">
    <source>
        <dbReference type="EMBL" id="EDV35273.2"/>
    </source>
</evidence>
<protein>
    <submittedName>
        <fullName evidence="2">Uncharacterized protein</fullName>
    </submittedName>
</protein>
<reference evidence="2 3" key="1">
    <citation type="journal article" date="2007" name="Nature">
        <title>Evolution of genes and genomes on the Drosophila phylogeny.</title>
        <authorList>
            <consortium name="Drosophila 12 Genomes Consortium"/>
            <person name="Clark A.G."/>
            <person name="Eisen M.B."/>
            <person name="Smith D.R."/>
            <person name="Bergman C.M."/>
            <person name="Oliver B."/>
            <person name="Markow T.A."/>
            <person name="Kaufman T.C."/>
            <person name="Kellis M."/>
            <person name="Gelbart W."/>
            <person name="Iyer V.N."/>
            <person name="Pollard D.A."/>
            <person name="Sackton T.B."/>
            <person name="Larracuente A.M."/>
            <person name="Singh N.D."/>
            <person name="Abad J.P."/>
            <person name="Abt D.N."/>
            <person name="Adryan B."/>
            <person name="Aguade M."/>
            <person name="Akashi H."/>
            <person name="Anderson W.W."/>
            <person name="Aquadro C.F."/>
            <person name="Ardell D.H."/>
            <person name="Arguello R."/>
            <person name="Artieri C.G."/>
            <person name="Barbash D.A."/>
            <person name="Barker D."/>
            <person name="Barsanti P."/>
            <person name="Batterham P."/>
            <person name="Batzoglou S."/>
            <person name="Begun D."/>
            <person name="Bhutkar A."/>
            <person name="Blanco E."/>
            <person name="Bosak S.A."/>
            <person name="Bradley R.K."/>
            <person name="Brand A.D."/>
            <person name="Brent M.R."/>
            <person name="Brooks A.N."/>
            <person name="Brown R.H."/>
            <person name="Butlin R.K."/>
            <person name="Caggese C."/>
            <person name="Calvi B.R."/>
            <person name="Bernardo de Carvalho A."/>
            <person name="Caspi A."/>
            <person name="Castrezana S."/>
            <person name="Celniker S.E."/>
            <person name="Chang J.L."/>
            <person name="Chapple C."/>
            <person name="Chatterji S."/>
            <person name="Chinwalla A."/>
            <person name="Civetta A."/>
            <person name="Clifton S.W."/>
            <person name="Comeron J.M."/>
            <person name="Costello J.C."/>
            <person name="Coyne J.A."/>
            <person name="Daub J."/>
            <person name="David R.G."/>
            <person name="Delcher A.L."/>
            <person name="Delehaunty K."/>
            <person name="Do C.B."/>
            <person name="Ebling H."/>
            <person name="Edwards K."/>
            <person name="Eickbush T."/>
            <person name="Evans J.D."/>
            <person name="Filipski A."/>
            <person name="Findeiss S."/>
            <person name="Freyhult E."/>
            <person name="Fulton L."/>
            <person name="Fulton R."/>
            <person name="Garcia A.C."/>
            <person name="Gardiner A."/>
            <person name="Garfield D.A."/>
            <person name="Garvin B.E."/>
            <person name="Gibson G."/>
            <person name="Gilbert D."/>
            <person name="Gnerre S."/>
            <person name="Godfrey J."/>
            <person name="Good R."/>
            <person name="Gotea V."/>
            <person name="Gravely B."/>
            <person name="Greenberg A.J."/>
            <person name="Griffiths-Jones S."/>
            <person name="Gross S."/>
            <person name="Guigo R."/>
            <person name="Gustafson E.A."/>
            <person name="Haerty W."/>
            <person name="Hahn M.W."/>
            <person name="Halligan D.L."/>
            <person name="Halpern A.L."/>
            <person name="Halter G.M."/>
            <person name="Han M.V."/>
            <person name="Heger A."/>
            <person name="Hillier L."/>
            <person name="Hinrichs A.S."/>
            <person name="Holmes I."/>
            <person name="Hoskins R.A."/>
            <person name="Hubisz M.J."/>
            <person name="Hultmark D."/>
            <person name="Huntley M.A."/>
            <person name="Jaffe D.B."/>
            <person name="Jagadeeshan S."/>
            <person name="Jeck W.R."/>
            <person name="Johnson J."/>
            <person name="Jones C.D."/>
            <person name="Jordan W.C."/>
            <person name="Karpen G.H."/>
            <person name="Kataoka E."/>
            <person name="Keightley P.D."/>
            <person name="Kheradpour P."/>
            <person name="Kirkness E.F."/>
            <person name="Koerich L.B."/>
            <person name="Kristiansen K."/>
            <person name="Kudrna D."/>
            <person name="Kulathinal R.J."/>
            <person name="Kumar S."/>
            <person name="Kwok R."/>
            <person name="Lander E."/>
            <person name="Langley C.H."/>
            <person name="Lapoint R."/>
            <person name="Lazzaro B.P."/>
            <person name="Lee S.J."/>
            <person name="Levesque L."/>
            <person name="Li R."/>
            <person name="Lin C.F."/>
            <person name="Lin M.F."/>
            <person name="Lindblad-Toh K."/>
            <person name="Llopart A."/>
            <person name="Long M."/>
            <person name="Low L."/>
            <person name="Lozovsky E."/>
            <person name="Lu J."/>
            <person name="Luo M."/>
            <person name="Machado C.A."/>
            <person name="Makalowski W."/>
            <person name="Marzo M."/>
            <person name="Matsuda M."/>
            <person name="Matzkin L."/>
            <person name="McAllister B."/>
            <person name="McBride C.S."/>
            <person name="McKernan B."/>
            <person name="McKernan K."/>
            <person name="Mendez-Lago M."/>
            <person name="Minx P."/>
            <person name="Mollenhauer M.U."/>
            <person name="Montooth K."/>
            <person name="Mount S.M."/>
            <person name="Mu X."/>
            <person name="Myers E."/>
            <person name="Negre B."/>
            <person name="Newfeld S."/>
            <person name="Nielsen R."/>
            <person name="Noor M.A."/>
            <person name="O'Grady P."/>
            <person name="Pachter L."/>
            <person name="Papaceit M."/>
            <person name="Parisi M.J."/>
            <person name="Parisi M."/>
            <person name="Parts L."/>
            <person name="Pedersen J.S."/>
            <person name="Pesole G."/>
            <person name="Phillippy A.M."/>
            <person name="Ponting C.P."/>
            <person name="Pop M."/>
            <person name="Porcelli D."/>
            <person name="Powell J.R."/>
            <person name="Prohaska S."/>
            <person name="Pruitt K."/>
            <person name="Puig M."/>
            <person name="Quesneville H."/>
            <person name="Ram K.R."/>
            <person name="Rand D."/>
            <person name="Rasmussen M.D."/>
            <person name="Reed L.K."/>
            <person name="Reenan R."/>
            <person name="Reily A."/>
            <person name="Remington K.A."/>
            <person name="Rieger T.T."/>
            <person name="Ritchie M.G."/>
            <person name="Robin C."/>
            <person name="Rogers Y.H."/>
            <person name="Rohde C."/>
            <person name="Rozas J."/>
            <person name="Rubenfield M.J."/>
            <person name="Ruiz A."/>
            <person name="Russo S."/>
            <person name="Salzberg S.L."/>
            <person name="Sanchez-Gracia A."/>
            <person name="Saranga D.J."/>
            <person name="Sato H."/>
            <person name="Schaeffer S.W."/>
            <person name="Schatz M.C."/>
            <person name="Schlenke T."/>
            <person name="Schwartz R."/>
            <person name="Segarra C."/>
            <person name="Singh R.S."/>
            <person name="Sirot L."/>
            <person name="Sirota M."/>
            <person name="Sisneros N.B."/>
            <person name="Smith C.D."/>
            <person name="Smith T.F."/>
            <person name="Spieth J."/>
            <person name="Stage D.E."/>
            <person name="Stark A."/>
            <person name="Stephan W."/>
            <person name="Strausberg R.L."/>
            <person name="Strempel S."/>
            <person name="Sturgill D."/>
            <person name="Sutton G."/>
            <person name="Sutton G.G."/>
            <person name="Tao W."/>
            <person name="Teichmann S."/>
            <person name="Tobari Y.N."/>
            <person name="Tomimura Y."/>
            <person name="Tsolas J.M."/>
            <person name="Valente V.L."/>
            <person name="Venter E."/>
            <person name="Venter J.C."/>
            <person name="Vicario S."/>
            <person name="Vieira F.G."/>
            <person name="Vilella A.J."/>
            <person name="Villasante A."/>
            <person name="Walenz B."/>
            <person name="Wang J."/>
            <person name="Wasserman M."/>
            <person name="Watts T."/>
            <person name="Wilson D."/>
            <person name="Wilson R.K."/>
            <person name="Wing R.A."/>
            <person name="Wolfner M.F."/>
            <person name="Wong A."/>
            <person name="Wong G.K."/>
            <person name="Wu C.I."/>
            <person name="Wu G."/>
            <person name="Yamamoto D."/>
            <person name="Yang H.P."/>
            <person name="Yang S.P."/>
            <person name="Yorke J.A."/>
            <person name="Yoshida K."/>
            <person name="Zdobnov E."/>
            <person name="Zhang P."/>
            <person name="Zhang Y."/>
            <person name="Zimin A.V."/>
            <person name="Baldwin J."/>
            <person name="Abdouelleil A."/>
            <person name="Abdulkadir J."/>
            <person name="Abebe A."/>
            <person name="Abera B."/>
            <person name="Abreu J."/>
            <person name="Acer S.C."/>
            <person name="Aftuck L."/>
            <person name="Alexander A."/>
            <person name="An P."/>
            <person name="Anderson E."/>
            <person name="Anderson S."/>
            <person name="Arachi H."/>
            <person name="Azer M."/>
            <person name="Bachantsang P."/>
            <person name="Barry A."/>
            <person name="Bayul T."/>
            <person name="Berlin A."/>
            <person name="Bessette D."/>
            <person name="Bloom T."/>
            <person name="Blye J."/>
            <person name="Boguslavskiy L."/>
            <person name="Bonnet C."/>
            <person name="Boukhgalter B."/>
            <person name="Bourzgui I."/>
            <person name="Brown A."/>
            <person name="Cahill P."/>
            <person name="Channer S."/>
            <person name="Cheshatsang Y."/>
            <person name="Chuda L."/>
            <person name="Citroen M."/>
            <person name="Collymore A."/>
            <person name="Cooke P."/>
            <person name="Costello M."/>
            <person name="D'Aco K."/>
            <person name="Daza R."/>
            <person name="De Haan G."/>
            <person name="DeGray S."/>
            <person name="DeMaso C."/>
            <person name="Dhargay N."/>
            <person name="Dooley K."/>
            <person name="Dooley E."/>
            <person name="Doricent M."/>
            <person name="Dorje P."/>
            <person name="Dorjee K."/>
            <person name="Dupes A."/>
            <person name="Elong R."/>
            <person name="Falk J."/>
            <person name="Farina A."/>
            <person name="Faro S."/>
            <person name="Ferguson D."/>
            <person name="Fisher S."/>
            <person name="Foley C.D."/>
            <person name="Franke A."/>
            <person name="Friedrich D."/>
            <person name="Gadbois L."/>
            <person name="Gearin G."/>
            <person name="Gearin C.R."/>
            <person name="Giannoukos G."/>
            <person name="Goode T."/>
            <person name="Graham J."/>
            <person name="Grandbois E."/>
            <person name="Grewal S."/>
            <person name="Gyaltsen K."/>
            <person name="Hafez N."/>
            <person name="Hagos B."/>
            <person name="Hall J."/>
            <person name="Henson C."/>
            <person name="Hollinger A."/>
            <person name="Honan T."/>
            <person name="Huard M.D."/>
            <person name="Hughes L."/>
            <person name="Hurhula B."/>
            <person name="Husby M.E."/>
            <person name="Kamat A."/>
            <person name="Kanga B."/>
            <person name="Kashin S."/>
            <person name="Khazanovich D."/>
            <person name="Kisner P."/>
            <person name="Lance K."/>
            <person name="Lara M."/>
            <person name="Lee W."/>
            <person name="Lennon N."/>
            <person name="Letendre F."/>
            <person name="LeVine R."/>
            <person name="Lipovsky A."/>
            <person name="Liu X."/>
            <person name="Liu J."/>
            <person name="Liu S."/>
            <person name="Lokyitsang T."/>
            <person name="Lokyitsang Y."/>
            <person name="Lubonja R."/>
            <person name="Lui A."/>
            <person name="MacDonald P."/>
            <person name="Magnisalis V."/>
            <person name="Maru K."/>
            <person name="Matthews C."/>
            <person name="McCusker W."/>
            <person name="McDonough S."/>
            <person name="Mehta T."/>
            <person name="Meldrim J."/>
            <person name="Meneus L."/>
            <person name="Mihai O."/>
            <person name="Mihalev A."/>
            <person name="Mihova T."/>
            <person name="Mittelman R."/>
            <person name="Mlenga V."/>
            <person name="Montmayeur A."/>
            <person name="Mulrain L."/>
            <person name="Navidi A."/>
            <person name="Naylor J."/>
            <person name="Negash T."/>
            <person name="Nguyen T."/>
            <person name="Nguyen N."/>
            <person name="Nicol R."/>
            <person name="Norbu C."/>
            <person name="Norbu N."/>
            <person name="Novod N."/>
            <person name="O'Neill B."/>
            <person name="Osman S."/>
            <person name="Markiewicz E."/>
            <person name="Oyono O.L."/>
            <person name="Patti C."/>
            <person name="Phunkhang P."/>
            <person name="Pierre F."/>
            <person name="Priest M."/>
            <person name="Raghuraman S."/>
            <person name="Rege F."/>
            <person name="Reyes R."/>
            <person name="Rise C."/>
            <person name="Rogov P."/>
            <person name="Ross K."/>
            <person name="Ryan E."/>
            <person name="Settipalli S."/>
            <person name="Shea T."/>
            <person name="Sherpa N."/>
            <person name="Shi L."/>
            <person name="Shih D."/>
            <person name="Sparrow T."/>
            <person name="Spaulding J."/>
            <person name="Stalker J."/>
            <person name="Stange-Thomann N."/>
            <person name="Stavropoulos S."/>
            <person name="Stone C."/>
            <person name="Strader C."/>
            <person name="Tesfaye S."/>
            <person name="Thomson T."/>
            <person name="Thoulutsang Y."/>
            <person name="Thoulutsang D."/>
            <person name="Topham K."/>
            <person name="Topping I."/>
            <person name="Tsamla T."/>
            <person name="Vassiliev H."/>
            <person name="Vo A."/>
            <person name="Wangchuk T."/>
            <person name="Wangdi T."/>
            <person name="Weiand M."/>
            <person name="Wilkinson J."/>
            <person name="Wilson A."/>
            <person name="Yadav S."/>
            <person name="Young G."/>
            <person name="Yu Q."/>
            <person name="Zembek L."/>
            <person name="Zhong D."/>
            <person name="Zimmer A."/>
            <person name="Zwirko Z."/>
            <person name="Jaffe D.B."/>
            <person name="Alvarez P."/>
            <person name="Brockman W."/>
            <person name="Butler J."/>
            <person name="Chin C."/>
            <person name="Gnerre S."/>
            <person name="Grabherr M."/>
            <person name="Kleber M."/>
            <person name="Mauceli E."/>
            <person name="MacCallum I."/>
        </authorList>
    </citation>
    <scope>NUCLEOTIDE SEQUENCE [LARGE SCALE GENOMIC DNA]</scope>
    <source>
        <strain evidence="3">Tucson 14024-0371.13</strain>
    </source>
</reference>
<name>B3MWC8_DROAN</name>
<accession>B3MWC8</accession>
<dbReference type="KEGG" id="dan:6505324"/>
<dbReference type="Proteomes" id="UP000007801">
    <property type="component" value="Unassembled WGS sequence"/>
</dbReference>
<dbReference type="GeneID" id="6505324"/>
<dbReference type="HOGENOM" id="CLU_1983845_0_0_1"/>
<dbReference type="eggNOG" id="KOG0267">
    <property type="taxonomic scope" value="Eukaryota"/>
</dbReference>
<proteinExistence type="predicted"/>
<feature type="region of interest" description="Disordered" evidence="1">
    <location>
        <begin position="77"/>
        <end position="110"/>
    </location>
</feature>
<feature type="compositionally biased region" description="Acidic residues" evidence="1">
    <location>
        <begin position="101"/>
        <end position="110"/>
    </location>
</feature>
<gene>
    <name evidence="2" type="primary">Dana\GF22669</name>
    <name evidence="2" type="synonym">dana_GLEANR_6621</name>
    <name evidence="2" type="ORF">GF22669</name>
</gene>
<keyword evidence="3" id="KW-1185">Reference proteome</keyword>
<evidence type="ECO:0000256" key="1">
    <source>
        <dbReference type="SAM" id="MobiDB-lite"/>
    </source>
</evidence>
<organism evidence="2 3">
    <name type="scientific">Drosophila ananassae</name>
    <name type="common">Fruit fly</name>
    <dbReference type="NCBI Taxonomy" id="7217"/>
    <lineage>
        <taxon>Eukaryota</taxon>
        <taxon>Metazoa</taxon>
        <taxon>Ecdysozoa</taxon>
        <taxon>Arthropoda</taxon>
        <taxon>Hexapoda</taxon>
        <taxon>Insecta</taxon>
        <taxon>Pterygota</taxon>
        <taxon>Neoptera</taxon>
        <taxon>Endopterygota</taxon>
        <taxon>Diptera</taxon>
        <taxon>Brachycera</taxon>
        <taxon>Muscomorpha</taxon>
        <taxon>Ephydroidea</taxon>
        <taxon>Drosophilidae</taxon>
        <taxon>Drosophila</taxon>
        <taxon>Sophophora</taxon>
    </lineage>
</organism>
<feature type="compositionally biased region" description="Low complexity" evidence="1">
    <location>
        <begin position="90"/>
        <end position="100"/>
    </location>
</feature>
<dbReference type="AlphaFoldDB" id="B3MWC8"/>